<dbReference type="PANTHER" id="PTHR43503">
    <property type="entry name" value="MCG48959-RELATED"/>
    <property type="match status" value="1"/>
</dbReference>
<evidence type="ECO:0000313" key="10">
    <source>
        <dbReference type="Proteomes" id="UP000193228"/>
    </source>
</evidence>
<organism evidence="9 10">
    <name type="scientific">Paraburkholderia susongensis</name>
    <dbReference type="NCBI Taxonomy" id="1515439"/>
    <lineage>
        <taxon>Bacteria</taxon>
        <taxon>Pseudomonadati</taxon>
        <taxon>Pseudomonadota</taxon>
        <taxon>Betaproteobacteria</taxon>
        <taxon>Burkholderiales</taxon>
        <taxon>Burkholderiaceae</taxon>
        <taxon>Paraburkholderia</taxon>
    </lineage>
</organism>
<evidence type="ECO:0000256" key="6">
    <source>
        <dbReference type="ARBA" id="ARBA00025719"/>
    </source>
</evidence>
<keyword evidence="2" id="KW-0575">Peroxidase</keyword>
<dbReference type="InterPro" id="IPR000866">
    <property type="entry name" value="AhpC/TSA"/>
</dbReference>
<dbReference type="FunFam" id="3.40.30.10:FF:000011">
    <property type="entry name" value="Peroxiredoxin PRX1"/>
    <property type="match status" value="1"/>
</dbReference>
<dbReference type="Pfam" id="PF10417">
    <property type="entry name" value="1-cysPrx_C"/>
    <property type="match status" value="1"/>
</dbReference>
<dbReference type="SUPFAM" id="SSF52833">
    <property type="entry name" value="Thioredoxin-like"/>
    <property type="match status" value="1"/>
</dbReference>
<dbReference type="Pfam" id="PF00578">
    <property type="entry name" value="AhpC-TSA"/>
    <property type="match status" value="1"/>
</dbReference>
<evidence type="ECO:0000256" key="2">
    <source>
        <dbReference type="ARBA" id="ARBA00022559"/>
    </source>
</evidence>
<evidence type="ECO:0000256" key="4">
    <source>
        <dbReference type="ARBA" id="ARBA00023002"/>
    </source>
</evidence>
<dbReference type="RefSeq" id="WP_085488842.1">
    <property type="nucleotide sequence ID" value="NZ_FXAT01000013.1"/>
</dbReference>
<comment type="similarity">
    <text evidence="1">Belongs to the peroxiredoxin family. AhpC/Prx1 subfamily.</text>
</comment>
<evidence type="ECO:0000256" key="3">
    <source>
        <dbReference type="ARBA" id="ARBA00022862"/>
    </source>
</evidence>
<dbReference type="InterPro" id="IPR036249">
    <property type="entry name" value="Thioredoxin-like_sf"/>
</dbReference>
<keyword evidence="3" id="KW-0049">Antioxidant</keyword>
<reference evidence="10" key="1">
    <citation type="submission" date="2017-04" db="EMBL/GenBank/DDBJ databases">
        <authorList>
            <person name="Varghese N."/>
            <person name="Submissions S."/>
        </authorList>
    </citation>
    <scope>NUCLEOTIDE SEQUENCE [LARGE SCALE GENOMIC DNA]</scope>
    <source>
        <strain evidence="10">LMG 29540</strain>
    </source>
</reference>
<evidence type="ECO:0000256" key="7">
    <source>
        <dbReference type="PIRSR" id="PIRSR000239-1"/>
    </source>
</evidence>
<sequence>MSLRINDIAPNFTAHTTQGTIDFHAWIGDQWAILFSHPKDFTPVCTTELGYMARIEPEFTRRNAKLIGLSVDAVESHGKWVADIEETQGAKVNYPMIGDTDLAVAKLYNMLPAEEEGTSEGRTAATNATVRSVFIIGPDKRIKLMLTYPMTTGRNFDEILRVLDSMQLTARHKVATPVNWKQGEDVIITPAVSNEEAEKTFPGFKTIKPYLRTTKQPG</sequence>
<dbReference type="EMBL" id="FXAT01000013">
    <property type="protein sequence ID" value="SMG59480.1"/>
    <property type="molecule type" value="Genomic_DNA"/>
</dbReference>
<evidence type="ECO:0000313" key="9">
    <source>
        <dbReference type="EMBL" id="SMG59480.1"/>
    </source>
</evidence>
<dbReference type="CDD" id="cd03016">
    <property type="entry name" value="PRX_1cys"/>
    <property type="match status" value="1"/>
</dbReference>
<keyword evidence="5" id="KW-0676">Redox-active center</keyword>
<dbReference type="PIRSF" id="PIRSF000239">
    <property type="entry name" value="AHPC"/>
    <property type="match status" value="1"/>
</dbReference>
<dbReference type="STRING" id="1515439.SAMN06265784_11363"/>
<proteinExistence type="inferred from homology"/>
<dbReference type="PROSITE" id="PS51352">
    <property type="entry name" value="THIOREDOXIN_2"/>
    <property type="match status" value="1"/>
</dbReference>
<gene>
    <name evidence="9" type="ORF">SAMN06265784_11363</name>
</gene>
<dbReference type="FunFam" id="3.30.1020.10:FF:000001">
    <property type="entry name" value="1-Cys peroxiredoxin"/>
    <property type="match status" value="1"/>
</dbReference>
<dbReference type="Gene3D" id="3.40.30.10">
    <property type="entry name" value="Glutaredoxin"/>
    <property type="match status" value="1"/>
</dbReference>
<dbReference type="OrthoDB" id="9812811at2"/>
<name>A0A1X7M0I6_9BURK</name>
<comment type="similarity">
    <text evidence="6">Belongs to the peroxiredoxin family. Prx6 subfamily.</text>
</comment>
<dbReference type="GO" id="GO:0051920">
    <property type="term" value="F:peroxiredoxin activity"/>
    <property type="evidence" value="ECO:0007669"/>
    <property type="project" value="InterPro"/>
</dbReference>
<dbReference type="InterPro" id="IPR024706">
    <property type="entry name" value="Peroxiredoxin_AhpC-typ"/>
</dbReference>
<dbReference type="AlphaFoldDB" id="A0A1X7M0I6"/>
<dbReference type="InterPro" id="IPR013766">
    <property type="entry name" value="Thioredoxin_domain"/>
</dbReference>
<keyword evidence="10" id="KW-1185">Reference proteome</keyword>
<dbReference type="PANTHER" id="PTHR43503:SF4">
    <property type="entry name" value="PEROXIREDOXIN-6"/>
    <property type="match status" value="1"/>
</dbReference>
<dbReference type="InterPro" id="IPR045020">
    <property type="entry name" value="PRX_1cys"/>
</dbReference>
<dbReference type="GO" id="GO:0045454">
    <property type="term" value="P:cell redox homeostasis"/>
    <property type="evidence" value="ECO:0007669"/>
    <property type="project" value="TreeGrafter"/>
</dbReference>
<feature type="active site" description="Cysteine sulfenic acid (-SOH) intermediate; for peroxidase activity" evidence="7">
    <location>
        <position position="45"/>
    </location>
</feature>
<accession>A0A1X7M0I6</accession>
<feature type="domain" description="Thioredoxin" evidence="8">
    <location>
        <begin position="3"/>
        <end position="168"/>
    </location>
</feature>
<dbReference type="GO" id="GO:0005829">
    <property type="term" value="C:cytosol"/>
    <property type="evidence" value="ECO:0007669"/>
    <property type="project" value="TreeGrafter"/>
</dbReference>
<protein>
    <submittedName>
        <fullName evidence="9">Alkyl hydroperoxide reductase subunit AhpC (Peroxiredoxin)</fullName>
    </submittedName>
</protein>
<dbReference type="Gene3D" id="3.30.1020.10">
    <property type="entry name" value="Antioxidant, Horf6, Chain A, domain2"/>
    <property type="match status" value="1"/>
</dbReference>
<evidence type="ECO:0000256" key="5">
    <source>
        <dbReference type="ARBA" id="ARBA00023284"/>
    </source>
</evidence>
<dbReference type="InterPro" id="IPR019479">
    <property type="entry name" value="Peroxiredoxin_C"/>
</dbReference>
<evidence type="ECO:0000259" key="8">
    <source>
        <dbReference type="PROSITE" id="PS51352"/>
    </source>
</evidence>
<keyword evidence="4" id="KW-0560">Oxidoreductase</keyword>
<dbReference type="Proteomes" id="UP000193228">
    <property type="component" value="Unassembled WGS sequence"/>
</dbReference>
<evidence type="ECO:0000256" key="1">
    <source>
        <dbReference type="ARBA" id="ARBA00009796"/>
    </source>
</evidence>